<dbReference type="InterPro" id="IPR000015">
    <property type="entry name" value="Fimb_usher"/>
</dbReference>
<gene>
    <name evidence="1" type="ORF">EIMP300_89030</name>
</gene>
<dbReference type="GO" id="GO:0009279">
    <property type="term" value="C:cell outer membrane"/>
    <property type="evidence" value="ECO:0007669"/>
    <property type="project" value="TreeGrafter"/>
</dbReference>
<accession>A0A8S0G678</accession>
<protein>
    <recommendedName>
        <fullName evidence="3">Fimbrial outer membrane usher protein</fullName>
    </recommendedName>
</protein>
<dbReference type="GO" id="GO:0009297">
    <property type="term" value="P:pilus assembly"/>
    <property type="evidence" value="ECO:0007669"/>
    <property type="project" value="InterPro"/>
</dbReference>
<dbReference type="PANTHER" id="PTHR30451:SF21">
    <property type="entry name" value="FIMBRIAL USHER DOMAIN-CONTAINING PROTEIN YDET-RELATED"/>
    <property type="match status" value="1"/>
</dbReference>
<evidence type="ECO:0000313" key="1">
    <source>
        <dbReference type="EMBL" id="BBU87503.1"/>
    </source>
</evidence>
<proteinExistence type="predicted"/>
<name>A0A8S0G678_ECOLX</name>
<dbReference type="EMBL" id="AP022360">
    <property type="protein sequence ID" value="BBU87503.1"/>
    <property type="molecule type" value="Genomic_DNA"/>
</dbReference>
<reference evidence="1 2" key="1">
    <citation type="submission" date="2020-01" db="EMBL/GenBank/DDBJ databases">
        <title>Dynamics of blaIMP-6 dissemination in carbapenem resistant Enterobacteriacea isolated from regional surveillance in Osaka, Japan.</title>
        <authorList>
            <person name="Abe R."/>
            <person name="Akeda Y."/>
            <person name="Sugawara Y."/>
            <person name="Yamamoto N."/>
            <person name="Tomono K."/>
            <person name="Takeuchi D."/>
            <person name="Kawahara R."/>
            <person name="Hamada S."/>
        </authorList>
    </citation>
    <scope>NUCLEOTIDE SEQUENCE [LARGE SCALE GENOMIC DNA]</scope>
    <source>
        <strain evidence="1 2">E300</strain>
    </source>
</reference>
<dbReference type="Pfam" id="PF00577">
    <property type="entry name" value="Usher"/>
    <property type="match status" value="1"/>
</dbReference>
<dbReference type="AlphaFoldDB" id="A0A8S0G678"/>
<dbReference type="GO" id="GO:0015473">
    <property type="term" value="F:fimbrial usher porin activity"/>
    <property type="evidence" value="ECO:0007669"/>
    <property type="project" value="InterPro"/>
</dbReference>
<organism evidence="1 2">
    <name type="scientific">Escherichia coli</name>
    <dbReference type="NCBI Taxonomy" id="562"/>
    <lineage>
        <taxon>Bacteria</taxon>
        <taxon>Pseudomonadati</taxon>
        <taxon>Pseudomonadota</taxon>
        <taxon>Gammaproteobacteria</taxon>
        <taxon>Enterobacterales</taxon>
        <taxon>Enterobacteriaceae</taxon>
        <taxon>Escherichia</taxon>
    </lineage>
</organism>
<evidence type="ECO:0000313" key="2">
    <source>
        <dbReference type="Proteomes" id="UP000467488"/>
    </source>
</evidence>
<sequence length="143" mass="16580">MYSRGFGETNTTLNITGYRYATRGYYDFDELQQIQSGFVDEKNINSYHQRSRISTTISQDLQDWGQLYLSASKDQYWDTADGYNLSASYSLPFRYISAMLSLGYNKSPYYHEADKSLFLSVSVPLNSLLNGNNLFLTTQYHYE</sequence>
<dbReference type="Proteomes" id="UP000467488">
    <property type="component" value="Chromosome"/>
</dbReference>
<dbReference type="PANTHER" id="PTHR30451">
    <property type="entry name" value="OUTER MEMBRANE USHER PROTEIN"/>
    <property type="match status" value="1"/>
</dbReference>
<evidence type="ECO:0008006" key="3">
    <source>
        <dbReference type="Google" id="ProtNLM"/>
    </source>
</evidence>